<dbReference type="InterPro" id="IPR014752">
    <property type="entry name" value="Arrestin-like_C"/>
</dbReference>
<keyword evidence="4" id="KW-1185">Reference proteome</keyword>
<dbReference type="AlphaFoldDB" id="A0A9P6C917"/>
<feature type="region of interest" description="Disordered" evidence="1">
    <location>
        <begin position="160"/>
        <end position="187"/>
    </location>
</feature>
<gene>
    <name evidence="3" type="ORF">P691DRAFT_771474</name>
</gene>
<evidence type="ECO:0000313" key="3">
    <source>
        <dbReference type="EMBL" id="KAF9453505.1"/>
    </source>
</evidence>
<evidence type="ECO:0000313" key="4">
    <source>
        <dbReference type="Proteomes" id="UP000807342"/>
    </source>
</evidence>
<feature type="compositionally biased region" description="Polar residues" evidence="1">
    <location>
        <begin position="1"/>
        <end position="12"/>
    </location>
</feature>
<dbReference type="Gene3D" id="2.60.40.640">
    <property type="match status" value="1"/>
</dbReference>
<dbReference type="EMBL" id="MU151061">
    <property type="protein sequence ID" value="KAF9453505.1"/>
    <property type="molecule type" value="Genomic_DNA"/>
</dbReference>
<dbReference type="Pfam" id="PF00339">
    <property type="entry name" value="Arrestin_N"/>
    <property type="match status" value="1"/>
</dbReference>
<accession>A0A9P6C917</accession>
<sequence length="487" mass="55195">MSTTRAAFSTPVTLDPPEYTEDGEYSPMSAHFEESHTSFPLMDSSSNSGRYNPLPVLLSHRCLHEMESRTPPPSTTRIFTYNIQRKGKAWAELKVAADKLMSKNTPTFIEGSRIEGEVNLYATRPENIHSLIVYAKGQVITGAHNSEQLTFFETSQTIWSKSKDEPRKRNSRPSPERTPSPSGTDKLHGTFTWPFCLEIPREVVVASKATRGEPRVYRPPESFFERHERASVRYEICVRFVRGYFKPDDRIHATFGYIPLTIPKTPSALRQIAYEQGTPLLGPQDDPDGWHECKTVKLKGRIFHQREAEVYCTLLLAKPLTYTRGAVIPCWLLLRSNNTQALDLLATPKAVVTRLRRCVKAAADQTKAVENINWRDQTELSELGIWWPAGGSRYTREMSGELHLKIDLKPSSAMAHFRIEYSVVLFPFDTPDFEVVDTAPLIKQPVEIVTGYAPGPRPRMYAPPEYESPDTVVVDSQYHQMLTTGFA</sequence>
<evidence type="ECO:0000259" key="2">
    <source>
        <dbReference type="Pfam" id="PF00339"/>
    </source>
</evidence>
<dbReference type="OrthoDB" id="3261578at2759"/>
<evidence type="ECO:0000256" key="1">
    <source>
        <dbReference type="SAM" id="MobiDB-lite"/>
    </source>
</evidence>
<reference evidence="3" key="1">
    <citation type="submission" date="2020-11" db="EMBL/GenBank/DDBJ databases">
        <authorList>
            <consortium name="DOE Joint Genome Institute"/>
            <person name="Ahrendt S."/>
            <person name="Riley R."/>
            <person name="Andreopoulos W."/>
            <person name="Labutti K."/>
            <person name="Pangilinan J."/>
            <person name="Ruiz-Duenas F.J."/>
            <person name="Barrasa J.M."/>
            <person name="Sanchez-Garcia M."/>
            <person name="Camarero S."/>
            <person name="Miyauchi S."/>
            <person name="Serrano A."/>
            <person name="Linde D."/>
            <person name="Babiker R."/>
            <person name="Drula E."/>
            <person name="Ayuso-Fernandez I."/>
            <person name="Pacheco R."/>
            <person name="Padilla G."/>
            <person name="Ferreira P."/>
            <person name="Barriuso J."/>
            <person name="Kellner H."/>
            <person name="Castanera R."/>
            <person name="Alfaro M."/>
            <person name="Ramirez L."/>
            <person name="Pisabarro A.G."/>
            <person name="Kuo A."/>
            <person name="Tritt A."/>
            <person name="Lipzen A."/>
            <person name="He G."/>
            <person name="Yan M."/>
            <person name="Ng V."/>
            <person name="Cullen D."/>
            <person name="Martin F."/>
            <person name="Rosso M.-N."/>
            <person name="Henrissat B."/>
            <person name="Hibbett D."/>
            <person name="Martinez A.T."/>
            <person name="Grigoriev I.V."/>
        </authorList>
    </citation>
    <scope>NUCLEOTIDE SEQUENCE</scope>
    <source>
        <strain evidence="3">MF-IS2</strain>
    </source>
</reference>
<proteinExistence type="predicted"/>
<name>A0A9P6C917_9AGAR</name>
<dbReference type="Proteomes" id="UP000807342">
    <property type="component" value="Unassembled WGS sequence"/>
</dbReference>
<organism evidence="3 4">
    <name type="scientific">Macrolepiota fuliginosa MF-IS2</name>
    <dbReference type="NCBI Taxonomy" id="1400762"/>
    <lineage>
        <taxon>Eukaryota</taxon>
        <taxon>Fungi</taxon>
        <taxon>Dikarya</taxon>
        <taxon>Basidiomycota</taxon>
        <taxon>Agaricomycotina</taxon>
        <taxon>Agaricomycetes</taxon>
        <taxon>Agaricomycetidae</taxon>
        <taxon>Agaricales</taxon>
        <taxon>Agaricineae</taxon>
        <taxon>Agaricaceae</taxon>
        <taxon>Macrolepiota</taxon>
    </lineage>
</organism>
<feature type="domain" description="Arrestin-like N-terminal" evidence="2">
    <location>
        <begin position="103"/>
        <end position="244"/>
    </location>
</feature>
<feature type="region of interest" description="Disordered" evidence="1">
    <location>
        <begin position="1"/>
        <end position="20"/>
    </location>
</feature>
<comment type="caution">
    <text evidence="3">The sequence shown here is derived from an EMBL/GenBank/DDBJ whole genome shotgun (WGS) entry which is preliminary data.</text>
</comment>
<protein>
    <recommendedName>
        <fullName evidence="2">Arrestin-like N-terminal domain-containing protein</fullName>
    </recommendedName>
</protein>
<dbReference type="InterPro" id="IPR011021">
    <property type="entry name" value="Arrestin-like_N"/>
</dbReference>